<sequence>MGSVLLRGRHTHMCCLCLTHTRHSKFSFIGISCMLLVLI</sequence>
<dbReference type="EMBL" id="VUJU01003445">
    <property type="protein sequence ID" value="KAF0757871.1"/>
    <property type="molecule type" value="Genomic_DNA"/>
</dbReference>
<gene>
    <name evidence="1" type="ORF">FWK35_00008068</name>
</gene>
<evidence type="ECO:0000313" key="1">
    <source>
        <dbReference type="EMBL" id="KAF0757871.1"/>
    </source>
</evidence>
<dbReference type="Proteomes" id="UP000478052">
    <property type="component" value="Unassembled WGS sequence"/>
</dbReference>
<evidence type="ECO:0000313" key="2">
    <source>
        <dbReference type="Proteomes" id="UP000478052"/>
    </source>
</evidence>
<reference evidence="1 2" key="1">
    <citation type="submission" date="2019-08" db="EMBL/GenBank/DDBJ databases">
        <title>Whole genome of Aphis craccivora.</title>
        <authorList>
            <person name="Voronova N.V."/>
            <person name="Shulinski R.S."/>
            <person name="Bandarenka Y.V."/>
            <person name="Zhorov D.G."/>
            <person name="Warner D."/>
        </authorList>
    </citation>
    <scope>NUCLEOTIDE SEQUENCE [LARGE SCALE GENOMIC DNA]</scope>
    <source>
        <strain evidence="1">180601</strain>
        <tissue evidence="1">Whole Body</tissue>
    </source>
</reference>
<dbReference type="AlphaFoldDB" id="A0A6G0YLE3"/>
<name>A0A6G0YLE3_APHCR</name>
<protein>
    <submittedName>
        <fullName evidence="1">Uncharacterized protein</fullName>
    </submittedName>
</protein>
<accession>A0A6G0YLE3</accession>
<organism evidence="1 2">
    <name type="scientific">Aphis craccivora</name>
    <name type="common">Cowpea aphid</name>
    <dbReference type="NCBI Taxonomy" id="307492"/>
    <lineage>
        <taxon>Eukaryota</taxon>
        <taxon>Metazoa</taxon>
        <taxon>Ecdysozoa</taxon>
        <taxon>Arthropoda</taxon>
        <taxon>Hexapoda</taxon>
        <taxon>Insecta</taxon>
        <taxon>Pterygota</taxon>
        <taxon>Neoptera</taxon>
        <taxon>Paraneoptera</taxon>
        <taxon>Hemiptera</taxon>
        <taxon>Sternorrhyncha</taxon>
        <taxon>Aphidomorpha</taxon>
        <taxon>Aphidoidea</taxon>
        <taxon>Aphididae</taxon>
        <taxon>Aphidini</taxon>
        <taxon>Aphis</taxon>
        <taxon>Aphis</taxon>
    </lineage>
</organism>
<keyword evidence="2" id="KW-1185">Reference proteome</keyword>
<proteinExistence type="predicted"/>
<comment type="caution">
    <text evidence="1">The sequence shown here is derived from an EMBL/GenBank/DDBJ whole genome shotgun (WGS) entry which is preliminary data.</text>
</comment>